<dbReference type="SMART" id="SM00421">
    <property type="entry name" value="HTH_LUXR"/>
    <property type="match status" value="1"/>
</dbReference>
<dbReference type="SUPFAM" id="SSF46894">
    <property type="entry name" value="C-terminal effector domain of the bipartite response regulators"/>
    <property type="match status" value="1"/>
</dbReference>
<dbReference type="CDD" id="cd06170">
    <property type="entry name" value="LuxR_C_like"/>
    <property type="match status" value="1"/>
</dbReference>
<evidence type="ECO:0000313" key="3">
    <source>
        <dbReference type="Proteomes" id="UP000298860"/>
    </source>
</evidence>
<dbReference type="Pfam" id="PF25872">
    <property type="entry name" value="HTH_77"/>
    <property type="match status" value="1"/>
</dbReference>
<dbReference type="SUPFAM" id="SSF52540">
    <property type="entry name" value="P-loop containing nucleoside triphosphate hydrolases"/>
    <property type="match status" value="1"/>
</dbReference>
<accession>A0A4D4J1Z8</accession>
<dbReference type="AlphaFoldDB" id="A0A4D4J1Z8"/>
<dbReference type="InterPro" id="IPR058852">
    <property type="entry name" value="HTH_77"/>
</dbReference>
<keyword evidence="3" id="KW-1185">Reference proteome</keyword>
<dbReference type="InterPro" id="IPR027417">
    <property type="entry name" value="P-loop_NTPase"/>
</dbReference>
<dbReference type="Pfam" id="PF13401">
    <property type="entry name" value="AAA_22"/>
    <property type="match status" value="1"/>
</dbReference>
<dbReference type="Gene3D" id="1.10.10.10">
    <property type="entry name" value="Winged helix-like DNA-binding domain superfamily/Winged helix DNA-binding domain"/>
    <property type="match status" value="1"/>
</dbReference>
<dbReference type="InterPro" id="IPR049945">
    <property type="entry name" value="AAA_22"/>
</dbReference>
<dbReference type="GO" id="GO:0006355">
    <property type="term" value="P:regulation of DNA-templated transcription"/>
    <property type="evidence" value="ECO:0007669"/>
    <property type="project" value="InterPro"/>
</dbReference>
<dbReference type="Gene3D" id="3.40.50.300">
    <property type="entry name" value="P-loop containing nucleotide triphosphate hydrolases"/>
    <property type="match status" value="1"/>
</dbReference>
<dbReference type="PANTHER" id="PTHR47691:SF3">
    <property type="entry name" value="HTH-TYPE TRANSCRIPTIONAL REGULATOR RV0890C-RELATED"/>
    <property type="match status" value="1"/>
</dbReference>
<dbReference type="InterPro" id="IPR016032">
    <property type="entry name" value="Sig_transdc_resp-reg_C-effctor"/>
</dbReference>
<dbReference type="GO" id="GO:0003677">
    <property type="term" value="F:DNA binding"/>
    <property type="evidence" value="ECO:0007669"/>
    <property type="project" value="InterPro"/>
</dbReference>
<dbReference type="PROSITE" id="PS50043">
    <property type="entry name" value="HTH_LUXR_2"/>
    <property type="match status" value="1"/>
</dbReference>
<reference evidence="3" key="1">
    <citation type="submission" date="2019-04" db="EMBL/GenBank/DDBJ databases">
        <title>Draft genome sequence of Pseudonocardiaceae bacterium SL3-2-4.</title>
        <authorList>
            <person name="Ningsih F."/>
            <person name="Yokota A."/>
            <person name="Sakai Y."/>
            <person name="Nanatani K."/>
            <person name="Yabe S."/>
            <person name="Oetari A."/>
            <person name="Sjamsuridzal W."/>
        </authorList>
    </citation>
    <scope>NUCLEOTIDE SEQUENCE [LARGE SCALE GENOMIC DNA]</scope>
    <source>
        <strain evidence="3">SL3-2-4</strain>
    </source>
</reference>
<dbReference type="RefSeq" id="WP_307722896.1">
    <property type="nucleotide sequence ID" value="NZ_BJFL01000002.1"/>
</dbReference>
<dbReference type="InterPro" id="IPR011990">
    <property type="entry name" value="TPR-like_helical_dom_sf"/>
</dbReference>
<dbReference type="Proteomes" id="UP000298860">
    <property type="component" value="Unassembled WGS sequence"/>
</dbReference>
<feature type="domain" description="HTH luxR-type" evidence="1">
    <location>
        <begin position="665"/>
        <end position="730"/>
    </location>
</feature>
<comment type="caution">
    <text evidence="2">The sequence shown here is derived from an EMBL/GenBank/DDBJ whole genome shotgun (WGS) entry which is preliminary data.</text>
</comment>
<dbReference type="PRINTS" id="PR00038">
    <property type="entry name" value="HTHLUXR"/>
</dbReference>
<evidence type="ECO:0000259" key="1">
    <source>
        <dbReference type="PROSITE" id="PS50043"/>
    </source>
</evidence>
<gene>
    <name evidence="2" type="ORF">GTS_07550</name>
</gene>
<dbReference type="InterPro" id="IPR000792">
    <property type="entry name" value="Tscrpt_reg_LuxR_C"/>
</dbReference>
<dbReference type="Pfam" id="PF00196">
    <property type="entry name" value="GerE"/>
    <property type="match status" value="1"/>
</dbReference>
<dbReference type="EMBL" id="BJFL01000002">
    <property type="protein sequence ID" value="GDY29122.1"/>
    <property type="molecule type" value="Genomic_DNA"/>
</dbReference>
<dbReference type="Gene3D" id="1.25.40.10">
    <property type="entry name" value="Tetratricopeptide repeat domain"/>
    <property type="match status" value="1"/>
</dbReference>
<organism evidence="2 3">
    <name type="scientific">Gandjariella thermophila</name>
    <dbReference type="NCBI Taxonomy" id="1931992"/>
    <lineage>
        <taxon>Bacteria</taxon>
        <taxon>Bacillati</taxon>
        <taxon>Actinomycetota</taxon>
        <taxon>Actinomycetes</taxon>
        <taxon>Pseudonocardiales</taxon>
        <taxon>Pseudonocardiaceae</taxon>
        <taxon>Gandjariella</taxon>
    </lineage>
</organism>
<dbReference type="InterPro" id="IPR036388">
    <property type="entry name" value="WH-like_DNA-bd_sf"/>
</dbReference>
<dbReference type="GO" id="GO:0016887">
    <property type="term" value="F:ATP hydrolysis activity"/>
    <property type="evidence" value="ECO:0007669"/>
    <property type="project" value="InterPro"/>
</dbReference>
<evidence type="ECO:0000313" key="2">
    <source>
        <dbReference type="EMBL" id="GDY29122.1"/>
    </source>
</evidence>
<name>A0A4D4J1Z8_9PSEU</name>
<proteinExistence type="predicted"/>
<sequence length="744" mass="81473">MTLTGVAGVGKTRLALRVAEDVRRAFPDGVWLVELAALADPGLLVHTVAGALGLPDQAVSPTERLAEYLADKRLLLVLDNCEHLLDACAGLVGALLAAAPELRVLATSRQALRVDGEHVFGVPAMSVPNLDGQWVPADLRSSEAVTLFTERAAAGLPGFRLTEQNELEVATICRRLEGIPLAIELAAVRLQSLSLQQILDRLDNCFMLLTTGSRAALPRQRTLRAMMDWSFELCSAEERTLWARLSVFSGGFDLEAAEEVCSGDGIPREEVLHLVAGLVDKSILTREQHGNRARYRLLETIRQYGRDRLAESGQEKVLRRRHRDYVRALAEQAYADWFSPRQVTWASRMRVEHPNVRAALEFCLSEPGEARAGQRIAASLRSFWIGSGLLTEGRHWLDRALRLDTAPTPERARALWVCSFLDLLLADPEPALRRLAECGPLARKLGDVGSAAYTELWTGYAALHRGDASGLDAMAEALTQLRAAGDEYGTWISLLMMSLGACALGDDRALGWGEEALRVCERHEAKFFGFHSLWMTGLERWRRGECRNATALAGEALRLKRSVNDPWGIAHCLAVLAFAAGDEGQHRRAARLLGAAHAAWRLAGSGRGLWGVHAFDDQCVAGTREVLGEAAFDAAYREGAGFTLEEAIGYALGDKTGDARAAHRPDDARSLLTRREREVADLIARGLSNRQIAETLVIAQRTAESHVEHILAKLGFTSRAQIAAWHTGVTDEAAWPGRDSYSEP</sequence>
<protein>
    <submittedName>
        <fullName evidence="2">LuxR family transcriptional regulator</fullName>
    </submittedName>
</protein>
<dbReference type="PANTHER" id="PTHR47691">
    <property type="entry name" value="REGULATOR-RELATED"/>
    <property type="match status" value="1"/>
</dbReference>